<dbReference type="Pfam" id="PF13191">
    <property type="entry name" value="AAA_16"/>
    <property type="match status" value="1"/>
</dbReference>
<accession>A0A9X2VIY6</accession>
<comment type="similarity">
    <text evidence="1">Belongs to the AfsR/DnrI/RedD regulatory family.</text>
</comment>
<comment type="caution">
    <text evidence="8">The sequence shown here is derived from an EMBL/GenBank/DDBJ whole genome shotgun (WGS) entry which is preliminary data.</text>
</comment>
<dbReference type="PROSITE" id="PS00622">
    <property type="entry name" value="HTH_LUXR_1"/>
    <property type="match status" value="1"/>
</dbReference>
<keyword evidence="3 5" id="KW-0238">DNA-binding</keyword>
<evidence type="ECO:0000256" key="5">
    <source>
        <dbReference type="PROSITE-ProRule" id="PRU01091"/>
    </source>
</evidence>
<dbReference type="SUPFAM" id="SSF46894">
    <property type="entry name" value="C-terminal effector domain of the bipartite response regulators"/>
    <property type="match status" value="2"/>
</dbReference>
<dbReference type="AlphaFoldDB" id="A0A9X2VIY6"/>
<evidence type="ECO:0000259" key="7">
    <source>
        <dbReference type="PROSITE" id="PS51755"/>
    </source>
</evidence>
<dbReference type="CDD" id="cd15831">
    <property type="entry name" value="BTAD"/>
    <property type="match status" value="1"/>
</dbReference>
<dbReference type="Gene3D" id="3.40.50.300">
    <property type="entry name" value="P-loop containing nucleotide triphosphate hydrolases"/>
    <property type="match status" value="1"/>
</dbReference>
<dbReference type="Proteomes" id="UP001141259">
    <property type="component" value="Unassembled WGS sequence"/>
</dbReference>
<dbReference type="Pfam" id="PF00196">
    <property type="entry name" value="GerE"/>
    <property type="match status" value="1"/>
</dbReference>
<evidence type="ECO:0000256" key="2">
    <source>
        <dbReference type="ARBA" id="ARBA00023015"/>
    </source>
</evidence>
<dbReference type="InterPro" id="IPR036388">
    <property type="entry name" value="WH-like_DNA-bd_sf"/>
</dbReference>
<dbReference type="SMART" id="SM00862">
    <property type="entry name" value="Trans_reg_C"/>
    <property type="match status" value="1"/>
</dbReference>
<dbReference type="PRINTS" id="PR00038">
    <property type="entry name" value="HTHLUXR"/>
</dbReference>
<dbReference type="InterPro" id="IPR016032">
    <property type="entry name" value="Sig_transdc_resp-reg_C-effctor"/>
</dbReference>
<dbReference type="SUPFAM" id="SSF52540">
    <property type="entry name" value="P-loop containing nucleoside triphosphate hydrolases"/>
    <property type="match status" value="1"/>
</dbReference>
<keyword evidence="2" id="KW-0805">Transcription regulation</keyword>
<reference evidence="8" key="1">
    <citation type="submission" date="2022-08" db="EMBL/GenBank/DDBJ databases">
        <authorList>
            <person name="Tistechok S."/>
            <person name="Samborskyy M."/>
            <person name="Roman I."/>
        </authorList>
    </citation>
    <scope>NUCLEOTIDE SEQUENCE</scope>
    <source>
        <strain evidence="8">DSM 103496</strain>
    </source>
</reference>
<dbReference type="SMART" id="SM00421">
    <property type="entry name" value="HTH_LUXR"/>
    <property type="match status" value="1"/>
</dbReference>
<dbReference type="CDD" id="cd00383">
    <property type="entry name" value="trans_reg_C"/>
    <property type="match status" value="1"/>
</dbReference>
<feature type="domain" description="HTH luxR-type" evidence="6">
    <location>
        <begin position="1138"/>
        <end position="1203"/>
    </location>
</feature>
<keyword evidence="4" id="KW-0804">Transcription</keyword>
<dbReference type="InterPro" id="IPR027417">
    <property type="entry name" value="P-loop_NTPase"/>
</dbReference>
<proteinExistence type="inferred from homology"/>
<dbReference type="PANTHER" id="PTHR35807:SF1">
    <property type="entry name" value="TRANSCRIPTIONAL REGULATOR REDD"/>
    <property type="match status" value="1"/>
</dbReference>
<dbReference type="InterPro" id="IPR001867">
    <property type="entry name" value="OmpR/PhoB-type_DNA-bd"/>
</dbReference>
<dbReference type="GO" id="GO:0003677">
    <property type="term" value="F:DNA binding"/>
    <property type="evidence" value="ECO:0007669"/>
    <property type="project" value="UniProtKB-UniRule"/>
</dbReference>
<dbReference type="InterPro" id="IPR000792">
    <property type="entry name" value="Tscrpt_reg_LuxR_C"/>
</dbReference>
<dbReference type="Gene3D" id="1.10.10.10">
    <property type="entry name" value="Winged helix-like DNA-binding domain superfamily/Winged helix DNA-binding domain"/>
    <property type="match status" value="2"/>
</dbReference>
<dbReference type="SUPFAM" id="SSF48452">
    <property type="entry name" value="TPR-like"/>
    <property type="match status" value="2"/>
</dbReference>
<dbReference type="InterPro" id="IPR041664">
    <property type="entry name" value="AAA_16"/>
</dbReference>
<feature type="domain" description="OmpR/PhoB-type" evidence="7">
    <location>
        <begin position="1"/>
        <end position="105"/>
    </location>
</feature>
<dbReference type="InterPro" id="IPR051677">
    <property type="entry name" value="AfsR-DnrI-RedD_regulator"/>
</dbReference>
<name>A0A9X2VIY6_9PSEU</name>
<feature type="DNA-binding region" description="OmpR/PhoB-type" evidence="5">
    <location>
        <begin position="1"/>
        <end position="105"/>
    </location>
</feature>
<dbReference type="Pfam" id="PF00486">
    <property type="entry name" value="Trans_reg_C"/>
    <property type="match status" value="1"/>
</dbReference>
<dbReference type="CDD" id="cd06170">
    <property type="entry name" value="LuxR_C_like"/>
    <property type="match status" value="1"/>
</dbReference>
<dbReference type="GO" id="GO:0006355">
    <property type="term" value="P:regulation of DNA-templated transcription"/>
    <property type="evidence" value="ECO:0007669"/>
    <property type="project" value="InterPro"/>
</dbReference>
<gene>
    <name evidence="8" type="ORF">NZH93_03755</name>
</gene>
<evidence type="ECO:0000256" key="1">
    <source>
        <dbReference type="ARBA" id="ARBA00005820"/>
    </source>
</evidence>
<evidence type="ECO:0000256" key="3">
    <source>
        <dbReference type="ARBA" id="ARBA00023125"/>
    </source>
</evidence>
<dbReference type="GO" id="GO:0000160">
    <property type="term" value="P:phosphorelay signal transduction system"/>
    <property type="evidence" value="ECO:0007669"/>
    <property type="project" value="InterPro"/>
</dbReference>
<dbReference type="PROSITE" id="PS51755">
    <property type="entry name" value="OMPR_PHOB"/>
    <property type="match status" value="1"/>
</dbReference>
<dbReference type="InterPro" id="IPR005158">
    <property type="entry name" value="BTAD"/>
</dbReference>
<evidence type="ECO:0000256" key="4">
    <source>
        <dbReference type="ARBA" id="ARBA00023163"/>
    </source>
</evidence>
<dbReference type="InterPro" id="IPR011990">
    <property type="entry name" value="TPR-like_helical_dom_sf"/>
</dbReference>
<dbReference type="Pfam" id="PF03704">
    <property type="entry name" value="BTAD"/>
    <property type="match status" value="1"/>
</dbReference>
<dbReference type="SMART" id="SM01043">
    <property type="entry name" value="BTAD"/>
    <property type="match status" value="1"/>
</dbReference>
<organism evidence="8 9">
    <name type="scientific">Umezawaea endophytica</name>
    <dbReference type="NCBI Taxonomy" id="1654476"/>
    <lineage>
        <taxon>Bacteria</taxon>
        <taxon>Bacillati</taxon>
        <taxon>Actinomycetota</taxon>
        <taxon>Actinomycetes</taxon>
        <taxon>Pseudonocardiales</taxon>
        <taxon>Pseudonocardiaceae</taxon>
        <taxon>Umezawaea</taxon>
    </lineage>
</organism>
<keyword evidence="9" id="KW-1185">Reference proteome</keyword>
<dbReference type="PROSITE" id="PS50043">
    <property type="entry name" value="HTH_LUXR_2"/>
    <property type="match status" value="1"/>
</dbReference>
<sequence>MSTESAEPLRVQLLGVVRAWRGDTELALGSARQRALFTVLAMRANQVVSREELVDAIWGESPPGAVDSSLYTYVSRLRRALEPVRSKWTGGQMLVSAGSGYSLRLEPGLLDVREFDRLRESAQQSWDRRDAASAKEALDAALVLWRGDALTGIDGPFAALHRGRLAELHLDVLERRAEIMLESGDLTAAVDELFDLSTAYPLRETPRALLMLALHRSGRGHEALEVFRETREVLVEQLGIEPGAKLRKVHDEITAARDRVGGQPAAAPRSPIPPYPEVFVGREAELSALRTALQDVLAGRGTAVWVEGEPGVGKSALLATGLADAVDRGCEVLWHAGDEMGRRFPLSLVLASLDIDSLSPDPRRAEFATGLPGRAVEPGYPWQSEDPVLVAVDRLIGLVDRVIGFVDELCEDGPVVLVLEDLQWGDDASLLVWHRLAKATRHLPLLLVGSCRPHPRRAELDPLRTMVSMGGGELLRLEPMAEDASTELVRRLLGTEPGAELLATTDCAGGNPRYLQEIVDALVRDDAVAVFDGVADIAHDHTRYPSQPTVNTVVTRRLDHLDDTTRDALRWAALLGVEFDLSDLATVMGKQASELLPAVEEASASGVIGESGQRFAFRHTLVRRALYEAIPATVRVALHRQSAETLDTAGAHVERVAEQLLGGSVPADAWVAQWLLSHTNAVAGRSPAIAAELLARAVTDPSLRDRAREALTIRLVRLRFWLDERPAAEARSVLTTTDDPNRAAEMRLVLAYLDHCAGEGDRAAEALRLVSADPTVPDRWRARHRALLTEIAPSTVVRNDPFSRAFAEERLWEEASAQGRHRDALAHVETALAAVTGDSAHVDLELCLSEDKVFTLQNLDEMDEADRTLDCARNTVTQRGLSTGPHLPAAVHRYWLGRWDEALAELDSVVRDRPEITFHAVRQHGSIRLLHGVRALIAAHRDDSTALETHLKAADEYRQVPTAIRDDFLPMATSLAMEQLGRPDEAMRVLLPLLGDDYPRLVPRHQWLPRLARLALDLDEADIAEAALTTCHLGADREQSPARAALAAQWCRALVERDPVSLAAVAKHFGTVGRKVEQACVSEDRAVLLAAEGRTEDAHTSFYDALTVYTGLDAAWDVRRAESRLKPFGIRWRVGGRSASDGRPLDQVERRVADLVAAGWPNSDIATRLSMSRNTVQLHITRLLQKLEVDSRLGVTRRAVERYAGGFVPTT</sequence>
<dbReference type="RefSeq" id="WP_259621481.1">
    <property type="nucleotide sequence ID" value="NZ_JANYMP010000002.1"/>
</dbReference>
<evidence type="ECO:0000313" key="8">
    <source>
        <dbReference type="EMBL" id="MCS7475958.1"/>
    </source>
</evidence>
<evidence type="ECO:0000259" key="6">
    <source>
        <dbReference type="PROSITE" id="PS50043"/>
    </source>
</evidence>
<evidence type="ECO:0000313" key="9">
    <source>
        <dbReference type="Proteomes" id="UP001141259"/>
    </source>
</evidence>
<dbReference type="Gene3D" id="1.25.40.10">
    <property type="entry name" value="Tetratricopeptide repeat domain"/>
    <property type="match status" value="1"/>
</dbReference>
<dbReference type="EMBL" id="JANYMP010000002">
    <property type="protein sequence ID" value="MCS7475958.1"/>
    <property type="molecule type" value="Genomic_DNA"/>
</dbReference>
<dbReference type="PANTHER" id="PTHR35807">
    <property type="entry name" value="TRANSCRIPTIONAL REGULATOR REDD-RELATED"/>
    <property type="match status" value="1"/>
</dbReference>
<protein>
    <submittedName>
        <fullName evidence="8">AAA family ATPase</fullName>
    </submittedName>
</protein>